<accession>A0A6A6DFL1</accession>
<dbReference type="EMBL" id="ML994710">
    <property type="protein sequence ID" value="KAF2176366.1"/>
    <property type="molecule type" value="Genomic_DNA"/>
</dbReference>
<organism evidence="12 13">
    <name type="scientific">Zopfia rhizophila CBS 207.26</name>
    <dbReference type="NCBI Taxonomy" id="1314779"/>
    <lineage>
        <taxon>Eukaryota</taxon>
        <taxon>Fungi</taxon>
        <taxon>Dikarya</taxon>
        <taxon>Ascomycota</taxon>
        <taxon>Pezizomycotina</taxon>
        <taxon>Dothideomycetes</taxon>
        <taxon>Dothideomycetes incertae sedis</taxon>
        <taxon>Zopfiaceae</taxon>
        <taxon>Zopfia</taxon>
    </lineage>
</organism>
<dbReference type="AlphaFoldDB" id="A0A6A6DFL1"/>
<reference evidence="12" key="1">
    <citation type="journal article" date="2020" name="Stud. Mycol.">
        <title>101 Dothideomycetes genomes: a test case for predicting lifestyles and emergence of pathogens.</title>
        <authorList>
            <person name="Haridas S."/>
            <person name="Albert R."/>
            <person name="Binder M."/>
            <person name="Bloem J."/>
            <person name="Labutti K."/>
            <person name="Salamov A."/>
            <person name="Andreopoulos B."/>
            <person name="Baker S."/>
            <person name="Barry K."/>
            <person name="Bills G."/>
            <person name="Bluhm B."/>
            <person name="Cannon C."/>
            <person name="Castanera R."/>
            <person name="Culley D."/>
            <person name="Daum C."/>
            <person name="Ezra D."/>
            <person name="Gonzalez J."/>
            <person name="Henrissat B."/>
            <person name="Kuo A."/>
            <person name="Liang C."/>
            <person name="Lipzen A."/>
            <person name="Lutzoni F."/>
            <person name="Magnuson J."/>
            <person name="Mondo S."/>
            <person name="Nolan M."/>
            <person name="Ohm R."/>
            <person name="Pangilinan J."/>
            <person name="Park H.-J."/>
            <person name="Ramirez L."/>
            <person name="Alfaro M."/>
            <person name="Sun H."/>
            <person name="Tritt A."/>
            <person name="Yoshinaga Y."/>
            <person name="Zwiers L.-H."/>
            <person name="Turgeon B."/>
            <person name="Goodwin S."/>
            <person name="Spatafora J."/>
            <person name="Crous P."/>
            <person name="Grigoriev I."/>
        </authorList>
    </citation>
    <scope>NUCLEOTIDE SEQUENCE</scope>
    <source>
        <strain evidence="12">CBS 207.26</strain>
    </source>
</reference>
<dbReference type="GO" id="GO:0003712">
    <property type="term" value="F:transcription coregulator activity"/>
    <property type="evidence" value="ECO:0007669"/>
    <property type="project" value="UniProtKB-UniRule"/>
</dbReference>
<dbReference type="GO" id="GO:0070847">
    <property type="term" value="C:core mediator complex"/>
    <property type="evidence" value="ECO:0007669"/>
    <property type="project" value="TreeGrafter"/>
</dbReference>
<feature type="region of interest" description="Disordered" evidence="10">
    <location>
        <begin position="107"/>
        <end position="127"/>
    </location>
</feature>
<comment type="similarity">
    <text evidence="2 9">Belongs to the Mediator complex subunit 14 family.</text>
</comment>
<keyword evidence="5 9" id="KW-0010">Activator</keyword>
<proteinExistence type="inferred from homology"/>
<keyword evidence="4 9" id="KW-0805">Transcription regulation</keyword>
<sequence>MNQNGAEGAMGASHSQNRKRSHDGKMVNGERNTPKVEGPADPHSANDMLPSSVQMDQLPPEIQHITSEHYQPLSKLLTRISQECFNDLSELLTTMADMPVAQQPNGPLTNGVGGHTATNGAGKDASPNNVQKKLLLMKFAQDQRAKFIKLLVISEWAKKSPEVSKLIDLRAWMGEQISQMDAVVESMAHLRMALKNARQPNPDMKTALEILSSGKASWIPDLGFIEAPPISAEKALKVLRHLNTSLAVRLNLHENLPRHLKVWRIGSGRATFVIPSECEFDVLTYSEDTSAQWLFQDLRFLFSPAPVVPTGTRFMMTLKHQLDQILYHSGLSGCFDFLHNLVLTHKIAILTSQAHELLVGNWAGSIKVEPVHRSLVVQYWVNKPGKKNWIEIGLSSGKPKNGKVTWRGPGISCLTVRWFRHGVEVKDVALDFDWNNLSMERMLRRVIALHIGHLMRTYKDQIIAQNAIRPGLTATTKLSDTEPGDCALEVSLGNQDNSTTVLVDPVTGRYALRPCTPRSAEAAHHINNDPHSNVPSTIARLLASTLQDFVYRHAQQLGWPEAKRNLRSDVIKQSTKIEAMRYSLYRPQGWTSKWALASLIDASGVSWWILELAPSRPAIEHAEQIKVEKKVPIDRKSLASIERVALSILTALVTTRVLKARRIPFSFEHKVALLSPARQSATSQSAVHGWVLQLRTSDLLEANADQQIWARSCLRITCHGFSSDKSETRHIVSGTMLKDLRVDMQKLMSSSPKKDFTFSANGAFSLFLATPFGEPIVDPIASRLRDLDRLRSFITTIKKRGMRLESSSLEQVKFRYGEHSVATVRFDQNDDRKGEKGEIGLSFEPGNPHNRIRPHLAKIINEKDPKPFELRKTDGTGLDRFSTTLLYTRPLHCCFNDIEAENPGDIQNPNIHVRDVGHYRVKYANPLCSFDVRVRSKHDRTYWHIEDNDKKIPDSRPTAERPPNHKRAENLKTALTALFREKGEGWLGVRTGIVAEIDGVQNAVKKLHETVRNCAVRGADNLSADGSGMGTSTQDNGKNPSAKDHGHRSGNAKDHEVIEID</sequence>
<evidence type="ECO:0000256" key="10">
    <source>
        <dbReference type="SAM" id="MobiDB-lite"/>
    </source>
</evidence>
<feature type="region of interest" description="Disordered" evidence="10">
    <location>
        <begin position="948"/>
        <end position="967"/>
    </location>
</feature>
<keyword evidence="6 9" id="KW-0804">Transcription</keyword>
<evidence type="ECO:0000256" key="3">
    <source>
        <dbReference type="ARBA" id="ARBA00019619"/>
    </source>
</evidence>
<evidence type="ECO:0000256" key="1">
    <source>
        <dbReference type="ARBA" id="ARBA00004123"/>
    </source>
</evidence>
<evidence type="ECO:0000256" key="6">
    <source>
        <dbReference type="ARBA" id="ARBA00023163"/>
    </source>
</evidence>
<dbReference type="Proteomes" id="UP000800200">
    <property type="component" value="Unassembled WGS sequence"/>
</dbReference>
<keyword evidence="13" id="KW-1185">Reference proteome</keyword>
<keyword evidence="7 9" id="KW-0539">Nucleus</keyword>
<evidence type="ECO:0000256" key="9">
    <source>
        <dbReference type="RuleBase" id="RU365082"/>
    </source>
</evidence>
<feature type="compositionally biased region" description="Basic and acidic residues" evidence="10">
    <location>
        <begin position="1051"/>
        <end position="1061"/>
    </location>
</feature>
<dbReference type="PANTHER" id="PTHR12809">
    <property type="entry name" value="MEDIATOR COMPLEX SUBUNIT"/>
    <property type="match status" value="1"/>
</dbReference>
<dbReference type="GO" id="GO:0016592">
    <property type="term" value="C:mediator complex"/>
    <property type="evidence" value="ECO:0007669"/>
    <property type="project" value="UniProtKB-UniRule"/>
</dbReference>
<evidence type="ECO:0000313" key="12">
    <source>
        <dbReference type="EMBL" id="KAF2176366.1"/>
    </source>
</evidence>
<feature type="region of interest" description="Disordered" evidence="10">
    <location>
        <begin position="1019"/>
        <end position="1061"/>
    </location>
</feature>
<name>A0A6A6DFL1_9PEZI</name>
<dbReference type="GO" id="GO:0006357">
    <property type="term" value="P:regulation of transcription by RNA polymerase II"/>
    <property type="evidence" value="ECO:0007669"/>
    <property type="project" value="InterPro"/>
</dbReference>
<evidence type="ECO:0000256" key="2">
    <source>
        <dbReference type="ARBA" id="ARBA00007813"/>
    </source>
</evidence>
<evidence type="ECO:0000256" key="7">
    <source>
        <dbReference type="ARBA" id="ARBA00023242"/>
    </source>
</evidence>
<evidence type="ECO:0000313" key="13">
    <source>
        <dbReference type="Proteomes" id="UP000800200"/>
    </source>
</evidence>
<dbReference type="Pfam" id="PF08638">
    <property type="entry name" value="Med14"/>
    <property type="match status" value="1"/>
</dbReference>
<feature type="compositionally biased region" description="Polar residues" evidence="10">
    <location>
        <begin position="1030"/>
        <end position="1039"/>
    </location>
</feature>
<dbReference type="InterPro" id="IPR013947">
    <property type="entry name" value="Mediator_Med14"/>
</dbReference>
<comment type="subunit">
    <text evidence="9">Component of the Mediator complex.</text>
</comment>
<dbReference type="OrthoDB" id="205099at2759"/>
<evidence type="ECO:0000256" key="5">
    <source>
        <dbReference type="ARBA" id="ARBA00023159"/>
    </source>
</evidence>
<evidence type="ECO:0000256" key="4">
    <source>
        <dbReference type="ARBA" id="ARBA00023015"/>
    </source>
</evidence>
<protein>
    <recommendedName>
        <fullName evidence="3 9">Mediator of RNA polymerase II transcription subunit 14</fullName>
    </recommendedName>
    <alternativeName>
        <fullName evidence="8 9">Mediator complex subunit 14</fullName>
    </alternativeName>
</protein>
<comment type="subcellular location">
    <subcellularLocation>
        <location evidence="1 9">Nucleus</location>
    </subcellularLocation>
</comment>
<dbReference type="PANTHER" id="PTHR12809:SF2">
    <property type="entry name" value="MEDIATOR OF RNA POLYMERASE II TRANSCRIPTION SUBUNIT 14"/>
    <property type="match status" value="1"/>
</dbReference>
<evidence type="ECO:0000259" key="11">
    <source>
        <dbReference type="Pfam" id="PF08638"/>
    </source>
</evidence>
<dbReference type="Pfam" id="PF26204">
    <property type="entry name" value="Med14_fung"/>
    <property type="match status" value="1"/>
</dbReference>
<comment type="function">
    <text evidence="9">Component of the Mediator complex, a coactivator involved in the regulated transcription of nearly all RNA polymerase II-dependent genes. Mediator functions as a bridge to convey information from gene-specific regulatory proteins to the basal RNA polymerase II transcription machinery. Mediator is recruited to promoters by direct interactions with regulatory proteins and serves as a scaffold for the assembly of a functional preinitiation complex with RNA polymerase II and the general transcription factors.</text>
</comment>
<evidence type="ECO:0000256" key="8">
    <source>
        <dbReference type="ARBA" id="ARBA00032007"/>
    </source>
</evidence>
<gene>
    <name evidence="12" type="ORF">K469DRAFT_607567</name>
</gene>
<dbReference type="InterPro" id="IPR055122">
    <property type="entry name" value="Med14_N"/>
</dbReference>
<feature type="domain" description="Mediator complex subunit MED14 N-terminal" evidence="11">
    <location>
        <begin position="71"/>
        <end position="283"/>
    </location>
</feature>
<feature type="region of interest" description="Disordered" evidence="10">
    <location>
        <begin position="1"/>
        <end position="52"/>
    </location>
</feature>